<dbReference type="RefSeq" id="NP_001314805.1">
    <property type="nucleotide sequence ID" value="NM_001327876.1"/>
</dbReference>
<dbReference type="GeneTree" id="ENSGT00920000150782"/>
<dbReference type="EMBL" id="CABZ01068358">
    <property type="status" value="NOT_ANNOTATED_CDS"/>
    <property type="molecule type" value="Genomic_DNA"/>
</dbReference>
<keyword evidence="1" id="KW-1133">Transmembrane helix</keyword>
<dbReference type="AlphaFoldDB" id="A0A2R8RY89"/>
<evidence type="ECO:0000313" key="4">
    <source>
        <dbReference type="Proteomes" id="UP000000437"/>
    </source>
</evidence>
<reference evidence="3 4" key="1">
    <citation type="journal article" date="2013" name="Nature">
        <title>The zebrafish reference genome sequence and its relationship to the human genome.</title>
        <authorList>
            <consortium name="Genome Reference Consortium Zebrafish"/>
            <person name="Howe K."/>
            <person name="Clark M.D."/>
            <person name="Torroja C.F."/>
            <person name="Torrance J."/>
            <person name="Berthelot C."/>
            <person name="Muffato M."/>
            <person name="Collins J.E."/>
            <person name="Humphray S."/>
            <person name="McLaren K."/>
            <person name="Matthews L."/>
            <person name="McLaren S."/>
            <person name="Sealy I."/>
            <person name="Caccamo M."/>
            <person name="Churcher C."/>
            <person name="Scott C."/>
            <person name="Barrett J.C."/>
            <person name="Koch R."/>
            <person name="Rauch G.J."/>
            <person name="White S."/>
            <person name="Chow W."/>
            <person name="Kilian B."/>
            <person name="Quintais L.T."/>
            <person name="Guerra-Assuncao J.A."/>
            <person name="Zhou Y."/>
            <person name="Gu Y."/>
            <person name="Yen J."/>
            <person name="Vogel J.H."/>
            <person name="Eyre T."/>
            <person name="Redmond S."/>
            <person name="Banerjee R."/>
            <person name="Chi J."/>
            <person name="Fu B."/>
            <person name="Langley E."/>
            <person name="Maguire S.F."/>
            <person name="Laird G.K."/>
            <person name="Lloyd D."/>
            <person name="Kenyon E."/>
            <person name="Donaldson S."/>
            <person name="Sehra H."/>
            <person name="Almeida-King J."/>
            <person name="Loveland J."/>
            <person name="Trevanion S."/>
            <person name="Jones M."/>
            <person name="Quail M."/>
            <person name="Willey D."/>
            <person name="Hunt A."/>
            <person name="Burton J."/>
            <person name="Sims S."/>
            <person name="McLay K."/>
            <person name="Plumb B."/>
            <person name="Davis J."/>
            <person name="Clee C."/>
            <person name="Oliver K."/>
            <person name="Clark R."/>
            <person name="Riddle C."/>
            <person name="Elliot D."/>
            <person name="Eliott D."/>
            <person name="Threadgold G."/>
            <person name="Harden G."/>
            <person name="Ware D."/>
            <person name="Begum S."/>
            <person name="Mortimore B."/>
            <person name="Mortimer B."/>
            <person name="Kerry G."/>
            <person name="Heath P."/>
            <person name="Phillimore B."/>
            <person name="Tracey A."/>
            <person name="Corby N."/>
            <person name="Dunn M."/>
            <person name="Johnson C."/>
            <person name="Wood J."/>
            <person name="Clark S."/>
            <person name="Pelan S."/>
            <person name="Griffiths G."/>
            <person name="Smith M."/>
            <person name="Glithero R."/>
            <person name="Howden P."/>
            <person name="Barker N."/>
            <person name="Lloyd C."/>
            <person name="Stevens C."/>
            <person name="Harley J."/>
            <person name="Holt K."/>
            <person name="Panagiotidis G."/>
            <person name="Lovell J."/>
            <person name="Beasley H."/>
            <person name="Henderson C."/>
            <person name="Gordon D."/>
            <person name="Auger K."/>
            <person name="Wright D."/>
            <person name="Collins J."/>
            <person name="Raisen C."/>
            <person name="Dyer L."/>
            <person name="Leung K."/>
            <person name="Robertson L."/>
            <person name="Ambridge K."/>
            <person name="Leongamornlert D."/>
            <person name="McGuire S."/>
            <person name="Gilderthorp R."/>
            <person name="Griffiths C."/>
            <person name="Manthravadi D."/>
            <person name="Nichol S."/>
            <person name="Barker G."/>
            <person name="Whitehead S."/>
            <person name="Kay M."/>
            <person name="Brown J."/>
            <person name="Murnane C."/>
            <person name="Gray E."/>
            <person name="Humphries M."/>
            <person name="Sycamore N."/>
            <person name="Barker D."/>
            <person name="Saunders D."/>
            <person name="Wallis J."/>
            <person name="Babbage A."/>
            <person name="Hammond S."/>
            <person name="Mashreghi-Mohammadi M."/>
            <person name="Barr L."/>
            <person name="Martin S."/>
            <person name="Wray P."/>
            <person name="Ellington A."/>
            <person name="Matthews N."/>
            <person name="Ellwood M."/>
            <person name="Woodmansey R."/>
            <person name="Clark G."/>
            <person name="Cooper J."/>
            <person name="Cooper J."/>
            <person name="Tromans A."/>
            <person name="Grafham D."/>
            <person name="Skuce C."/>
            <person name="Pandian R."/>
            <person name="Andrews R."/>
            <person name="Harrison E."/>
            <person name="Kimberley A."/>
            <person name="Garnett J."/>
            <person name="Fosker N."/>
            <person name="Hall R."/>
            <person name="Garner P."/>
            <person name="Kelly D."/>
            <person name="Bird C."/>
            <person name="Palmer S."/>
            <person name="Gehring I."/>
            <person name="Berger A."/>
            <person name="Dooley C.M."/>
            <person name="Ersan-Urun Z."/>
            <person name="Eser C."/>
            <person name="Geiger H."/>
            <person name="Geisler M."/>
            <person name="Karotki L."/>
            <person name="Kirn A."/>
            <person name="Konantz J."/>
            <person name="Konantz M."/>
            <person name="Oberlander M."/>
            <person name="Rudolph-Geiger S."/>
            <person name="Teucke M."/>
            <person name="Lanz C."/>
            <person name="Raddatz G."/>
            <person name="Osoegawa K."/>
            <person name="Zhu B."/>
            <person name="Rapp A."/>
            <person name="Widaa S."/>
            <person name="Langford C."/>
            <person name="Yang F."/>
            <person name="Schuster S.C."/>
            <person name="Carter N.P."/>
            <person name="Harrow J."/>
            <person name="Ning Z."/>
            <person name="Herrero J."/>
            <person name="Searle S.M."/>
            <person name="Enright A."/>
            <person name="Geisler R."/>
            <person name="Plasterk R.H."/>
            <person name="Lee C."/>
            <person name="Westerfield M."/>
            <person name="de Jong P.J."/>
            <person name="Zon L.I."/>
            <person name="Postlethwait J.H."/>
            <person name="Nusslein-Volhard C."/>
            <person name="Hubbard T.J."/>
            <person name="Roest Crollius H."/>
            <person name="Rogers J."/>
            <person name="Stemple D.L."/>
        </authorList>
    </citation>
    <scope>NUCLEOTIDE SEQUENCE [LARGE SCALE GENOMIC DNA]</scope>
    <source>
        <strain evidence="3">Tuebingen</strain>
    </source>
</reference>
<accession>A0A2R8RY89</accession>
<dbReference type="KEGG" id="dre:562542"/>
<feature type="transmembrane region" description="Helical" evidence="1">
    <location>
        <begin position="163"/>
        <end position="186"/>
    </location>
</feature>
<reference evidence="5" key="3">
    <citation type="submission" date="2025-04" db="UniProtKB">
        <authorList>
            <consortium name="RefSeq"/>
        </authorList>
    </citation>
    <scope>IDENTIFICATION</scope>
    <source>
        <strain evidence="5">Tuebingen</strain>
    </source>
</reference>
<feature type="chain" id="PRO_5035035412" evidence="2 5">
    <location>
        <begin position="23"/>
        <end position="209"/>
    </location>
</feature>
<evidence type="ECO:0000313" key="5">
    <source>
        <dbReference type="RefSeq" id="NP_001314805.1"/>
    </source>
</evidence>
<keyword evidence="4" id="KW-1185">Reference proteome</keyword>
<feature type="signal peptide" evidence="2">
    <location>
        <begin position="1"/>
        <end position="22"/>
    </location>
</feature>
<dbReference type="Bgee" id="ENSDARG00000106669">
    <property type="expression patterns" value="Expressed in pharyngeal gill and 17 other cell types or tissues"/>
</dbReference>
<dbReference type="Proteomes" id="UP000000437">
    <property type="component" value="Chromosome 12"/>
</dbReference>
<name>A0A2R8RY89_DANRE</name>
<dbReference type="OrthoDB" id="8913845at2759"/>
<keyword evidence="2 5" id="KW-0732">Signal</keyword>
<dbReference type="Ensembl" id="ENSDART00000185838.1">
    <property type="protein sequence ID" value="ENSDARP00000155857.1"/>
    <property type="gene ID" value="ENSDARG00000106669.2"/>
</dbReference>
<dbReference type="SMR" id="A0A2R8RY89"/>
<dbReference type="GeneID" id="562542"/>
<keyword evidence="1" id="KW-0472">Membrane</keyword>
<protein>
    <submittedName>
        <fullName evidence="3">Uncharacterized LOC562542</fullName>
    </submittedName>
    <submittedName>
        <fullName evidence="5">Uncharacterized protein LOC562542 isoform 1 precursor</fullName>
    </submittedName>
</protein>
<reference evidence="3" key="2">
    <citation type="submission" date="2018-04" db="UniProtKB">
        <authorList>
            <consortium name="Ensembl"/>
        </authorList>
    </citation>
    <scope>IDENTIFICATION</scope>
    <source>
        <strain evidence="3">Tuebingen</strain>
    </source>
</reference>
<sequence length="209" mass="23279">MNAVNAVQLFLLVWSFSTVCHGDTGVCSVSCDDVTGTVGNEVTLTCRVSEKCKEDCIKMFKFLYPENYKNSEICRQKSPGGSCEKENIFTCRYTPDAAINETIRFFMQTRSSPVKGKFTVEISGTASGLMKSTADTEALINEEAHKYMGTSETRKEEKQDRGFQLAVILAVVSCFIIIIIVVIFKVKKSESTRPRLGQKENSDTLLHNV</sequence>
<accession>A0A8M1P354</accession>
<evidence type="ECO:0000256" key="2">
    <source>
        <dbReference type="SAM" id="SignalP"/>
    </source>
</evidence>
<evidence type="ECO:0000256" key="1">
    <source>
        <dbReference type="SAM" id="Phobius"/>
    </source>
</evidence>
<dbReference type="ExpressionAtlas" id="A0A2R8RY89">
    <property type="expression patterns" value="baseline and differential"/>
</dbReference>
<evidence type="ECO:0000313" key="3">
    <source>
        <dbReference type="Ensembl" id="ENSDARP00000155857"/>
    </source>
</evidence>
<organism evidence="3">
    <name type="scientific">Danio rerio</name>
    <name type="common">Zebrafish</name>
    <name type="synonym">Brachydanio rerio</name>
    <dbReference type="NCBI Taxonomy" id="7955"/>
    <lineage>
        <taxon>Eukaryota</taxon>
        <taxon>Metazoa</taxon>
        <taxon>Chordata</taxon>
        <taxon>Craniata</taxon>
        <taxon>Vertebrata</taxon>
        <taxon>Euteleostomi</taxon>
        <taxon>Actinopterygii</taxon>
        <taxon>Neopterygii</taxon>
        <taxon>Teleostei</taxon>
        <taxon>Ostariophysi</taxon>
        <taxon>Cypriniformes</taxon>
        <taxon>Danionidae</taxon>
        <taxon>Danioninae</taxon>
        <taxon>Danio</taxon>
    </lineage>
</organism>
<proteinExistence type="predicted"/>
<keyword evidence="1" id="KW-0812">Transmembrane</keyword>
<gene>
    <name evidence="3 5" type="primary">LOC562542</name>
</gene>